<keyword evidence="1" id="KW-1133">Transmembrane helix</keyword>
<dbReference type="HOGENOM" id="CLU_134903_1_0_10"/>
<organism evidence="2 3">
    <name type="scientific">Saprospira grandis DSM 2844</name>
    <dbReference type="NCBI Taxonomy" id="694433"/>
    <lineage>
        <taxon>Bacteria</taxon>
        <taxon>Pseudomonadati</taxon>
        <taxon>Bacteroidota</taxon>
        <taxon>Saprospiria</taxon>
        <taxon>Saprospirales</taxon>
        <taxon>Saprospiraceae</taxon>
        <taxon>Saprospira</taxon>
    </lineage>
</organism>
<feature type="transmembrane region" description="Helical" evidence="1">
    <location>
        <begin position="121"/>
        <end position="139"/>
    </location>
</feature>
<gene>
    <name evidence="2" type="ORF">SapgrDRAFT_0697</name>
</gene>
<sequence>MLNGLQHAHSGLRWLVLIFLLLAIVTSFQKWRANKQEYLNSDKKLPLFALIFTHTQFLIGLILYFISPKVQFVEGMMKDTYLRFYAVEHISMMVLAVVAITIGYSRAKRLDDAPARYKTQFMFYLIGLVIMLAGIPWPFREALGAGWF</sequence>
<feature type="transmembrane region" description="Helical" evidence="1">
    <location>
        <begin position="86"/>
        <end position="105"/>
    </location>
</feature>
<proteinExistence type="predicted"/>
<dbReference type="Proteomes" id="UP000005113">
    <property type="component" value="Unassembled WGS sequence"/>
</dbReference>
<keyword evidence="1" id="KW-0472">Membrane</keyword>
<evidence type="ECO:0000256" key="1">
    <source>
        <dbReference type="SAM" id="Phobius"/>
    </source>
</evidence>
<feature type="transmembrane region" description="Helical" evidence="1">
    <location>
        <begin position="45"/>
        <end position="66"/>
    </location>
</feature>
<dbReference type="AlphaFoldDB" id="J1I185"/>
<evidence type="ECO:0000313" key="2">
    <source>
        <dbReference type="EMBL" id="EJF52440.1"/>
    </source>
</evidence>
<dbReference type="OrthoDB" id="329514at2"/>
<reference evidence="3" key="1">
    <citation type="journal article" date="2012" name="Stand. Genomic Sci.">
        <title>Permanent draft genome sequence of the gliding predator Saprospira grandis strain Sa g1 (= HR1).</title>
        <authorList>
            <person name="Mavromatis K."/>
            <person name="Chertkov O."/>
            <person name="Lapidus A."/>
            <person name="Nolan M."/>
            <person name="Lucas S."/>
            <person name="Tice H."/>
            <person name="Del Rio T.G."/>
            <person name="Cheng J.F."/>
            <person name="Han C."/>
            <person name="Tapia R."/>
            <person name="Bruce D."/>
            <person name="Goodwin L.A."/>
            <person name="Pitluck S."/>
            <person name="Huntemann M."/>
            <person name="Liolios K."/>
            <person name="Pagani I."/>
            <person name="Ivanova N."/>
            <person name="Mikhailova N."/>
            <person name="Pati A."/>
            <person name="Chen A."/>
            <person name="Palaniappan K."/>
            <person name="Land M."/>
            <person name="Brambilla E.M."/>
            <person name="Rohde M."/>
            <person name="Spring S."/>
            <person name="Goker M."/>
            <person name="Detter J.C."/>
            <person name="Bristow J."/>
            <person name="Eisen J.A."/>
            <person name="Markowitz V."/>
            <person name="Hugenholtz P."/>
            <person name="Kyrpides N.C."/>
            <person name="Klenk H.P."/>
            <person name="Woyke T."/>
        </authorList>
    </citation>
    <scope>NUCLEOTIDE SEQUENCE [LARGE SCALE GENOMIC DNA]</scope>
    <source>
        <strain evidence="3">DSM 2844</strain>
    </source>
</reference>
<accession>J1I185</accession>
<name>J1I185_9BACT</name>
<evidence type="ECO:0000313" key="3">
    <source>
        <dbReference type="Proteomes" id="UP000005113"/>
    </source>
</evidence>
<keyword evidence="1" id="KW-0812">Transmembrane</keyword>
<protein>
    <submittedName>
        <fullName evidence="2">Eukaryotic cytochrome b561</fullName>
    </submittedName>
</protein>
<dbReference type="RefSeq" id="WP_002657385.1">
    <property type="nucleotide sequence ID" value="NZ_JH719942.1"/>
</dbReference>
<feature type="transmembrane region" description="Helical" evidence="1">
    <location>
        <begin position="12"/>
        <end position="33"/>
    </location>
</feature>
<dbReference type="EMBL" id="JH719942">
    <property type="protein sequence ID" value="EJF52440.1"/>
    <property type="molecule type" value="Genomic_DNA"/>
</dbReference>